<dbReference type="Gene3D" id="3.30.565.10">
    <property type="entry name" value="Histidine kinase-like ATPase, C-terminal domain"/>
    <property type="match status" value="1"/>
</dbReference>
<dbReference type="SUPFAM" id="SSF47384">
    <property type="entry name" value="Homodimeric domain of signal transducing histidine kinase"/>
    <property type="match status" value="1"/>
</dbReference>
<proteinExistence type="predicted"/>
<dbReference type="InterPro" id="IPR036097">
    <property type="entry name" value="HisK_dim/P_sf"/>
</dbReference>
<protein>
    <recommendedName>
        <fullName evidence="3">histidine kinase</fullName>
        <ecNumber evidence="3">2.7.13.3</ecNumber>
    </recommendedName>
</protein>
<dbReference type="OrthoDB" id="9757990at2"/>
<dbReference type="PROSITE" id="PS50109">
    <property type="entry name" value="HIS_KIN"/>
    <property type="match status" value="1"/>
</dbReference>
<evidence type="ECO:0000259" key="12">
    <source>
        <dbReference type="PROSITE" id="PS50109"/>
    </source>
</evidence>
<evidence type="ECO:0000313" key="14">
    <source>
        <dbReference type="EMBL" id="RDI73669.1"/>
    </source>
</evidence>
<keyword evidence="6 11" id="KW-0812">Transmembrane</keyword>
<dbReference type="PANTHER" id="PTHR45436:SF5">
    <property type="entry name" value="SENSOR HISTIDINE KINASE TRCS"/>
    <property type="match status" value="1"/>
</dbReference>
<comment type="caution">
    <text evidence="14">The sequence shown here is derived from an EMBL/GenBank/DDBJ whole genome shotgun (WGS) entry which is preliminary data.</text>
</comment>
<dbReference type="PANTHER" id="PTHR45436">
    <property type="entry name" value="SENSOR HISTIDINE KINASE YKOH"/>
    <property type="match status" value="1"/>
</dbReference>
<dbReference type="PROSITE" id="PS50885">
    <property type="entry name" value="HAMP"/>
    <property type="match status" value="1"/>
</dbReference>
<dbReference type="SMART" id="SM00304">
    <property type="entry name" value="HAMP"/>
    <property type="match status" value="1"/>
</dbReference>
<keyword evidence="15" id="KW-1185">Reference proteome</keyword>
<feature type="transmembrane region" description="Helical" evidence="11">
    <location>
        <begin position="12"/>
        <end position="36"/>
    </location>
</feature>
<gene>
    <name evidence="14" type="ORF">Gocc_2582</name>
</gene>
<evidence type="ECO:0000256" key="7">
    <source>
        <dbReference type="ARBA" id="ARBA00022777"/>
    </source>
</evidence>
<dbReference type="AlphaFoldDB" id="A0A7M2YVR1"/>
<feature type="domain" description="Histidine kinase" evidence="12">
    <location>
        <begin position="152"/>
        <end position="368"/>
    </location>
</feature>
<evidence type="ECO:0000313" key="15">
    <source>
        <dbReference type="Proteomes" id="UP000254134"/>
    </source>
</evidence>
<dbReference type="CDD" id="cd00075">
    <property type="entry name" value="HATPase"/>
    <property type="match status" value="1"/>
</dbReference>
<dbReference type="CDD" id="cd06225">
    <property type="entry name" value="HAMP"/>
    <property type="match status" value="1"/>
</dbReference>
<keyword evidence="5" id="KW-0808">Transferase</keyword>
<keyword evidence="7 14" id="KW-0418">Kinase</keyword>
<reference evidence="15" key="2">
    <citation type="journal article" date="2019" name="MicrobiologyOpen">
        <title>High-quality draft genome sequence of Gaiella occulta isolated from a 150 meter deep mineral water borehole and comparison with the genome sequences of other deep-branching lineages of the phylum Actinobacteria.</title>
        <authorList>
            <person name="Severino R."/>
            <person name="Froufe H.J.C."/>
            <person name="Barroso C."/>
            <person name="Albuquerque L."/>
            <person name="Lobo-da-Cunha A."/>
            <person name="da Costa M.S."/>
            <person name="Egas C."/>
        </authorList>
    </citation>
    <scope>NUCLEOTIDE SEQUENCE [LARGE SCALE GENOMIC DNA]</scope>
    <source>
        <strain evidence="15">F2-233</strain>
    </source>
</reference>
<evidence type="ECO:0000256" key="11">
    <source>
        <dbReference type="SAM" id="Phobius"/>
    </source>
</evidence>
<feature type="transmembrane region" description="Helical" evidence="11">
    <location>
        <begin position="67"/>
        <end position="91"/>
    </location>
</feature>
<organism evidence="14 15">
    <name type="scientific">Gaiella occulta</name>
    <dbReference type="NCBI Taxonomy" id="1002870"/>
    <lineage>
        <taxon>Bacteria</taxon>
        <taxon>Bacillati</taxon>
        <taxon>Actinomycetota</taxon>
        <taxon>Thermoleophilia</taxon>
        <taxon>Gaiellales</taxon>
        <taxon>Gaiellaceae</taxon>
        <taxon>Gaiella</taxon>
    </lineage>
</organism>
<comment type="subcellular location">
    <subcellularLocation>
        <location evidence="2">Cell membrane</location>
    </subcellularLocation>
</comment>
<dbReference type="InterPro" id="IPR005467">
    <property type="entry name" value="His_kinase_dom"/>
</dbReference>
<accession>A0A7M2YVR1</accession>
<dbReference type="Gene3D" id="1.10.287.130">
    <property type="match status" value="1"/>
</dbReference>
<dbReference type="EC" id="2.7.13.3" evidence="3"/>
<dbReference type="PRINTS" id="PR00344">
    <property type="entry name" value="BCTRLSENSOR"/>
</dbReference>
<name>A0A7M2YVR1_9ACTN</name>
<keyword evidence="9" id="KW-0902">Two-component regulatory system</keyword>
<evidence type="ECO:0000256" key="2">
    <source>
        <dbReference type="ARBA" id="ARBA00004236"/>
    </source>
</evidence>
<dbReference type="Proteomes" id="UP000254134">
    <property type="component" value="Unassembled WGS sequence"/>
</dbReference>
<dbReference type="InterPro" id="IPR003594">
    <property type="entry name" value="HATPase_dom"/>
</dbReference>
<dbReference type="SUPFAM" id="SSF55874">
    <property type="entry name" value="ATPase domain of HSP90 chaperone/DNA topoisomerase II/histidine kinase"/>
    <property type="match status" value="1"/>
</dbReference>
<evidence type="ECO:0000256" key="3">
    <source>
        <dbReference type="ARBA" id="ARBA00012438"/>
    </source>
</evidence>
<evidence type="ECO:0000256" key="5">
    <source>
        <dbReference type="ARBA" id="ARBA00022679"/>
    </source>
</evidence>
<dbReference type="SMART" id="SM00387">
    <property type="entry name" value="HATPase_c"/>
    <property type="match status" value="1"/>
</dbReference>
<evidence type="ECO:0000256" key="10">
    <source>
        <dbReference type="ARBA" id="ARBA00023136"/>
    </source>
</evidence>
<evidence type="ECO:0000256" key="9">
    <source>
        <dbReference type="ARBA" id="ARBA00023012"/>
    </source>
</evidence>
<evidence type="ECO:0000256" key="8">
    <source>
        <dbReference type="ARBA" id="ARBA00022989"/>
    </source>
</evidence>
<evidence type="ECO:0000259" key="13">
    <source>
        <dbReference type="PROSITE" id="PS50885"/>
    </source>
</evidence>
<sequence>MRLALLRRTLTAKLLAGQLAVIVAGSATLALVAFAVGPGIFHRHVRNALGYVPPDVLRHLDSAFADALVLSLALGIAAATATAAAVGWLVWTRLVRPLRRLAVAARRISRGDYGSRVTVAGSDELAVLGRAFNEMAASLDSAEERRRRLLSDVAHELRTPLATIDAYLEGLADGVVEPGPATWKLLRSETGRLGRLTEDVAKVSRAEERQLDLRLQRVQARALLETAAQAAAPAFAAKGVRLEVVPASGSPEIDVDVDRLGEVLANLLENALLHTPSGGVVTLAARRDGDDALLSVADTGVGLAAEDLERVFERFYRIDRARSRDRGGSGIGLAIARALVEAHGGEIWAESPGVGHGARFLCRIPAAP</sequence>
<comment type="catalytic activity">
    <reaction evidence="1">
        <text>ATP + protein L-histidine = ADP + protein N-phospho-L-histidine.</text>
        <dbReference type="EC" id="2.7.13.3"/>
    </reaction>
</comment>
<dbReference type="GO" id="GO:0000155">
    <property type="term" value="F:phosphorelay sensor kinase activity"/>
    <property type="evidence" value="ECO:0007669"/>
    <property type="project" value="InterPro"/>
</dbReference>
<dbReference type="Pfam" id="PF02518">
    <property type="entry name" value="HATPase_c"/>
    <property type="match status" value="1"/>
</dbReference>
<dbReference type="Pfam" id="PF00512">
    <property type="entry name" value="HisKA"/>
    <property type="match status" value="1"/>
</dbReference>
<dbReference type="RefSeq" id="WP_114796989.1">
    <property type="nucleotide sequence ID" value="NZ_QQZY01000007.1"/>
</dbReference>
<dbReference type="FunFam" id="3.30.565.10:FF:000006">
    <property type="entry name" value="Sensor histidine kinase WalK"/>
    <property type="match status" value="1"/>
</dbReference>
<dbReference type="SMART" id="SM00388">
    <property type="entry name" value="HisKA"/>
    <property type="match status" value="1"/>
</dbReference>
<evidence type="ECO:0000256" key="1">
    <source>
        <dbReference type="ARBA" id="ARBA00000085"/>
    </source>
</evidence>
<evidence type="ECO:0000256" key="6">
    <source>
        <dbReference type="ARBA" id="ARBA00022692"/>
    </source>
</evidence>
<dbReference type="GO" id="GO:0005886">
    <property type="term" value="C:plasma membrane"/>
    <property type="evidence" value="ECO:0007669"/>
    <property type="project" value="UniProtKB-SubCell"/>
</dbReference>
<dbReference type="InterPro" id="IPR003660">
    <property type="entry name" value="HAMP_dom"/>
</dbReference>
<reference evidence="14 15" key="1">
    <citation type="submission" date="2018-07" db="EMBL/GenBank/DDBJ databases">
        <title>High-quality-draft genome sequence of Gaiella occulta.</title>
        <authorList>
            <person name="Severino R."/>
            <person name="Froufe H.J.C."/>
            <person name="Rainey F.A."/>
            <person name="Barroso C."/>
            <person name="Albuquerque L."/>
            <person name="Lobo-Da-Cunha A."/>
            <person name="Da Costa M.S."/>
            <person name="Egas C."/>
        </authorList>
    </citation>
    <scope>NUCLEOTIDE SEQUENCE [LARGE SCALE GENOMIC DNA]</scope>
    <source>
        <strain evidence="14 15">F2-233</strain>
    </source>
</reference>
<keyword evidence="4" id="KW-0597">Phosphoprotein</keyword>
<dbReference type="InterPro" id="IPR050428">
    <property type="entry name" value="TCS_sensor_his_kinase"/>
</dbReference>
<dbReference type="Pfam" id="PF00672">
    <property type="entry name" value="HAMP"/>
    <property type="match status" value="1"/>
</dbReference>
<dbReference type="InterPro" id="IPR036890">
    <property type="entry name" value="HATPase_C_sf"/>
</dbReference>
<dbReference type="SUPFAM" id="SSF158472">
    <property type="entry name" value="HAMP domain-like"/>
    <property type="match status" value="1"/>
</dbReference>
<dbReference type="Gene3D" id="6.10.340.10">
    <property type="match status" value="1"/>
</dbReference>
<feature type="domain" description="HAMP" evidence="13">
    <location>
        <begin position="92"/>
        <end position="144"/>
    </location>
</feature>
<dbReference type="EMBL" id="QQZY01000007">
    <property type="protein sequence ID" value="RDI73669.1"/>
    <property type="molecule type" value="Genomic_DNA"/>
</dbReference>
<dbReference type="CDD" id="cd00082">
    <property type="entry name" value="HisKA"/>
    <property type="match status" value="1"/>
</dbReference>
<keyword evidence="8 11" id="KW-1133">Transmembrane helix</keyword>
<keyword evidence="10 11" id="KW-0472">Membrane</keyword>
<dbReference type="InterPro" id="IPR003661">
    <property type="entry name" value="HisK_dim/P_dom"/>
</dbReference>
<dbReference type="InterPro" id="IPR004358">
    <property type="entry name" value="Sig_transdc_His_kin-like_C"/>
</dbReference>
<evidence type="ECO:0000256" key="4">
    <source>
        <dbReference type="ARBA" id="ARBA00022553"/>
    </source>
</evidence>